<sequence>MGKTELLDTAVRQAGSMGARVLRASRSEFE</sequence>
<keyword evidence="2" id="KW-1185">Reference proteome</keyword>
<organism evidence="1 2">
    <name type="scientific">Nonomuraea muscovyensis</name>
    <dbReference type="NCBI Taxonomy" id="1124761"/>
    <lineage>
        <taxon>Bacteria</taxon>
        <taxon>Bacillati</taxon>
        <taxon>Actinomycetota</taxon>
        <taxon>Actinomycetes</taxon>
        <taxon>Streptosporangiales</taxon>
        <taxon>Streptosporangiaceae</taxon>
        <taxon>Nonomuraea</taxon>
    </lineage>
</organism>
<proteinExistence type="predicted"/>
<comment type="caution">
    <text evidence="1">The sequence shown here is derived from an EMBL/GenBank/DDBJ whole genome shotgun (WGS) entry which is preliminary data.</text>
</comment>
<dbReference type="AlphaFoldDB" id="A0A7X0C9U8"/>
<dbReference type="Proteomes" id="UP000583800">
    <property type="component" value="Unassembled WGS sequence"/>
</dbReference>
<accession>A0A7X0C9U8</accession>
<name>A0A7X0C9U8_9ACTN</name>
<gene>
    <name evidence="1" type="ORF">FHU36_007820</name>
</gene>
<reference evidence="1 2" key="1">
    <citation type="submission" date="2020-08" db="EMBL/GenBank/DDBJ databases">
        <title>Sequencing the genomes of 1000 actinobacteria strains.</title>
        <authorList>
            <person name="Klenk H.-P."/>
        </authorList>
    </citation>
    <scope>NUCLEOTIDE SEQUENCE [LARGE SCALE GENOMIC DNA]</scope>
    <source>
        <strain evidence="1 2">DSM 45913</strain>
    </source>
</reference>
<protein>
    <submittedName>
        <fullName evidence="1">Uncharacterized protein</fullName>
    </submittedName>
</protein>
<dbReference type="EMBL" id="JACHJB010000004">
    <property type="protein sequence ID" value="MBB6351237.1"/>
    <property type="molecule type" value="Genomic_DNA"/>
</dbReference>
<evidence type="ECO:0000313" key="1">
    <source>
        <dbReference type="EMBL" id="MBB6351237.1"/>
    </source>
</evidence>
<evidence type="ECO:0000313" key="2">
    <source>
        <dbReference type="Proteomes" id="UP000583800"/>
    </source>
</evidence>